<feature type="repeat" description="PPR" evidence="2">
    <location>
        <begin position="717"/>
        <end position="751"/>
    </location>
</feature>
<keyword evidence="4" id="KW-0472">Membrane</keyword>
<keyword evidence="4" id="KW-1133">Transmembrane helix</keyword>
<feature type="region of interest" description="Disordered" evidence="3">
    <location>
        <begin position="364"/>
        <end position="403"/>
    </location>
</feature>
<feature type="repeat" description="PPR" evidence="2">
    <location>
        <begin position="540"/>
        <end position="574"/>
    </location>
</feature>
<feature type="domain" description="PROP1-like PPR" evidence="5">
    <location>
        <begin position="472"/>
        <end position="642"/>
    </location>
</feature>
<evidence type="ECO:0000256" key="3">
    <source>
        <dbReference type="SAM" id="MobiDB-lite"/>
    </source>
</evidence>
<evidence type="ECO:0000256" key="1">
    <source>
        <dbReference type="ARBA" id="ARBA00022737"/>
    </source>
</evidence>
<protein>
    <submittedName>
        <fullName evidence="6">Pentatricopeptide repeat-containing protein MRL1, chloroplastic-like isoform X1</fullName>
    </submittedName>
</protein>
<dbReference type="InterPro" id="IPR011990">
    <property type="entry name" value="TPR-like_helical_dom_sf"/>
</dbReference>
<organism evidence="6 7">
    <name type="scientific">Salvia divinorum</name>
    <name type="common">Maria pastora</name>
    <name type="synonym">Diviner's sage</name>
    <dbReference type="NCBI Taxonomy" id="28513"/>
    <lineage>
        <taxon>Eukaryota</taxon>
        <taxon>Viridiplantae</taxon>
        <taxon>Streptophyta</taxon>
        <taxon>Embryophyta</taxon>
        <taxon>Tracheophyta</taxon>
        <taxon>Spermatophyta</taxon>
        <taxon>Magnoliopsida</taxon>
        <taxon>eudicotyledons</taxon>
        <taxon>Gunneridae</taxon>
        <taxon>Pentapetalae</taxon>
        <taxon>asterids</taxon>
        <taxon>lamiids</taxon>
        <taxon>Lamiales</taxon>
        <taxon>Lamiaceae</taxon>
        <taxon>Nepetoideae</taxon>
        <taxon>Mentheae</taxon>
        <taxon>Salviinae</taxon>
        <taxon>Salvia</taxon>
        <taxon>Salvia subgen. Calosphace</taxon>
    </lineage>
</organism>
<dbReference type="Pfam" id="PF17177">
    <property type="entry name" value="PPR_long"/>
    <property type="match status" value="2"/>
</dbReference>
<keyword evidence="4" id="KW-0812">Transmembrane</keyword>
<feature type="repeat" description="PPR" evidence="2">
    <location>
        <begin position="575"/>
        <end position="605"/>
    </location>
</feature>
<sequence>MDSSLSLAPQAISLITCSPVFSPLSSRAVGLLRSEFIGNGRNLRLPPRRCRQLWPKSESNYGKFLFRASLDSHSIVVVAAAVATVSAAAVVYLAYKRKQLDINQMSGRLTLALSEQIRIMTRWILTDAKHLHLGKKESIDVNQYSRKETRENNGVEINFGEANVIPGGALVVEAPEEFPLSIIAPAVNSCLTSLASEALEISSSVPSVVSEYDVPAFVDEVREVQQNAHELSHSVAYEFSVPVTQTNLGGCASLADQMQEETDKVGGLNLTIVGESGVNNLGHIFRSSPRRELHTVTGSSLEKLDNLEQLSSCATLQRFSHNSSPGNMGEGSDLTLGNVVLPIEKLEEERSMRYNDQVFLYKKDSRKQRGSKKTEKQISHSDGTKHLPPSFDPEQKHDNNKHNPSWQLRVYEQLLREGRLNECIELLEDMDGNGSFDMDKVYHSRFFDVCKRQKAVKVAFRFTKLIRNPTLSTFNMLMSVCASSQDSEGAFQILQLVHEATLNADCKLYTTLISTCAKSGKVDTMFKVFHEMVNGGVEPNLHTYGALIDGCAKAGLVAKAFGAYGILRSKNVKPDRVVFNALITACGQSGAVDRAFDVLAEMRAELQPIDPDHVTVGALMKACASAGQIDRAREVYNMIHQYDIRGTAELYTIAVNSCSHRSDWEFACSVYDDMIRKGVAPDEMFISALIDVAGHAGKVDAAFEILQEARAKGMHVGIISYSSLMGACSKARDWQKALKLYGNIKRSTLKPGVSLMNALITALCDADQLQKAMEILSEMKSTGVCPNIITYSVLLVASEKKDDLEVGLKLFTQAKQDSVALNLVMCRCLIAMCLRRFQADCSAGEPVLSFTSGLVQLNSKWTSLALMVYRETILAGVTPRMDELSLVLGCLKLPHDISVRNRLIENLGYNSGPSKGANVCSLIDGFGEYDPRAFSLVGEAVSLGVIPLTSMKDSLIIVDLRNFLVHTAAVYLLTVLKGLKHRLAAGVKAPNVNILLPVEKAQFKTSAGQTEINMASRISQEVAALLRRLGLSYQGNGSYGKIRVNGITIRKWLQPKLGSPFTEKKMEMSSSLTNLASGINRQRRNIRTVHLSLD</sequence>
<evidence type="ECO:0000313" key="6">
    <source>
        <dbReference type="EMBL" id="KAL1554371.1"/>
    </source>
</evidence>
<evidence type="ECO:0000259" key="5">
    <source>
        <dbReference type="Pfam" id="PF17177"/>
    </source>
</evidence>
<feature type="transmembrane region" description="Helical" evidence="4">
    <location>
        <begin position="75"/>
        <end position="95"/>
    </location>
</feature>
<dbReference type="PROSITE" id="PS51375">
    <property type="entry name" value="PPR"/>
    <property type="match status" value="7"/>
</dbReference>
<dbReference type="AlphaFoldDB" id="A0ABD1HD48"/>
<feature type="domain" description="PROP1-like PPR" evidence="5">
    <location>
        <begin position="648"/>
        <end position="800"/>
    </location>
</feature>
<accession>A0ABD1HD48</accession>
<evidence type="ECO:0000256" key="2">
    <source>
        <dbReference type="PROSITE-ProRule" id="PRU00708"/>
    </source>
</evidence>
<evidence type="ECO:0000256" key="4">
    <source>
        <dbReference type="SAM" id="Phobius"/>
    </source>
</evidence>
<feature type="repeat" description="PPR" evidence="2">
    <location>
        <begin position="752"/>
        <end position="786"/>
    </location>
</feature>
<dbReference type="NCBIfam" id="TIGR00756">
    <property type="entry name" value="PPR"/>
    <property type="match status" value="7"/>
</dbReference>
<gene>
    <name evidence="6" type="ORF">AAHA92_14937</name>
</gene>
<dbReference type="FunFam" id="1.25.40.10:FF:000542">
    <property type="entry name" value="Pentatricopeptide repeat-containing protein MRL1, chloroplastic isoform X1"/>
    <property type="match status" value="1"/>
</dbReference>
<dbReference type="InterPro" id="IPR053303">
    <property type="entry name" value="Chloroplast_PPR"/>
</dbReference>
<feature type="repeat" description="PPR" evidence="2">
    <location>
        <begin position="505"/>
        <end position="539"/>
    </location>
</feature>
<feature type="repeat" description="PPR" evidence="2">
    <location>
        <begin position="612"/>
        <end position="646"/>
    </location>
</feature>
<name>A0ABD1HD48_SALDI</name>
<reference evidence="6 7" key="1">
    <citation type="submission" date="2024-06" db="EMBL/GenBank/DDBJ databases">
        <title>A chromosome level genome sequence of Diviner's sage (Salvia divinorum).</title>
        <authorList>
            <person name="Ford S.A."/>
            <person name="Ro D.-K."/>
            <person name="Ness R.W."/>
            <person name="Phillips M.A."/>
        </authorList>
    </citation>
    <scope>NUCLEOTIDE SEQUENCE [LARGE SCALE GENOMIC DNA]</scope>
    <source>
        <strain evidence="6">SAF-2024a</strain>
        <tissue evidence="6">Leaf</tissue>
    </source>
</reference>
<feature type="repeat" description="PPR" evidence="2">
    <location>
        <begin position="647"/>
        <end position="681"/>
    </location>
</feature>
<dbReference type="FunFam" id="1.25.40.10:FF:002179">
    <property type="entry name" value="Pentatricopeptide repeat-containing protein MRL1, chloroplastic"/>
    <property type="match status" value="1"/>
</dbReference>
<feature type="compositionally biased region" description="Basic and acidic residues" evidence="3">
    <location>
        <begin position="372"/>
        <end position="385"/>
    </location>
</feature>
<dbReference type="Proteomes" id="UP001567538">
    <property type="component" value="Unassembled WGS sequence"/>
</dbReference>
<dbReference type="EMBL" id="JBEAFC010000006">
    <property type="protein sequence ID" value="KAL1554371.1"/>
    <property type="molecule type" value="Genomic_DNA"/>
</dbReference>
<comment type="caution">
    <text evidence="6">The sequence shown here is derived from an EMBL/GenBank/DDBJ whole genome shotgun (WGS) entry which is preliminary data.</text>
</comment>
<keyword evidence="1" id="KW-0677">Repeat</keyword>
<proteinExistence type="predicted"/>
<dbReference type="InterPro" id="IPR033443">
    <property type="entry name" value="PROP1-like_PPR_dom"/>
</dbReference>
<keyword evidence="7" id="KW-1185">Reference proteome</keyword>
<evidence type="ECO:0000313" key="7">
    <source>
        <dbReference type="Proteomes" id="UP001567538"/>
    </source>
</evidence>
<dbReference type="PANTHER" id="PTHR47935">
    <property type="entry name" value="PENTATRICOPEPTIDE REPEAT-CONTAINING PROTEIN MRL1, CHLOROPLASTIC"/>
    <property type="match status" value="1"/>
</dbReference>
<dbReference type="FunFam" id="1.25.40.10:FF:000678">
    <property type="entry name" value="Pentatricopeptide repeat-containing protein MRL1 chloroplastic"/>
    <property type="match status" value="1"/>
</dbReference>
<dbReference type="InterPro" id="IPR002885">
    <property type="entry name" value="PPR_rpt"/>
</dbReference>
<dbReference type="Gene3D" id="1.25.40.10">
    <property type="entry name" value="Tetratricopeptide repeat domain"/>
    <property type="match status" value="3"/>
</dbReference>
<dbReference type="PANTHER" id="PTHR47935:SF1">
    <property type="entry name" value="PENTATRICOPEPTIDE REPEAT-CONTAINING PROTEIN MRL1, CHLOROPLASTIC"/>
    <property type="match status" value="1"/>
</dbReference>